<gene>
    <name evidence="1" type="ORF">DPMN_113876</name>
</gene>
<name>A0A9D4KI98_DREPO</name>
<dbReference type="EMBL" id="JAIWYP010000004">
    <property type="protein sequence ID" value="KAH3840428.1"/>
    <property type="molecule type" value="Genomic_DNA"/>
</dbReference>
<accession>A0A9D4KI98</accession>
<protein>
    <submittedName>
        <fullName evidence="1">Uncharacterized protein</fullName>
    </submittedName>
</protein>
<proteinExistence type="predicted"/>
<reference evidence="1" key="2">
    <citation type="submission" date="2020-11" db="EMBL/GenBank/DDBJ databases">
        <authorList>
            <person name="McCartney M.A."/>
            <person name="Auch B."/>
            <person name="Kono T."/>
            <person name="Mallez S."/>
            <person name="Becker A."/>
            <person name="Gohl D.M."/>
            <person name="Silverstein K.A.T."/>
            <person name="Koren S."/>
            <person name="Bechman K.B."/>
            <person name="Herman A."/>
            <person name="Abrahante J.E."/>
            <person name="Garbe J."/>
        </authorList>
    </citation>
    <scope>NUCLEOTIDE SEQUENCE</scope>
    <source>
        <strain evidence="1">Duluth1</strain>
        <tissue evidence="1">Whole animal</tissue>
    </source>
</reference>
<dbReference type="Proteomes" id="UP000828390">
    <property type="component" value="Unassembled WGS sequence"/>
</dbReference>
<keyword evidence="2" id="KW-1185">Reference proteome</keyword>
<comment type="caution">
    <text evidence="1">The sequence shown here is derived from an EMBL/GenBank/DDBJ whole genome shotgun (WGS) entry which is preliminary data.</text>
</comment>
<reference evidence="1" key="1">
    <citation type="journal article" date="2019" name="bioRxiv">
        <title>The Genome of the Zebra Mussel, Dreissena polymorpha: A Resource for Invasive Species Research.</title>
        <authorList>
            <person name="McCartney M.A."/>
            <person name="Auch B."/>
            <person name="Kono T."/>
            <person name="Mallez S."/>
            <person name="Zhang Y."/>
            <person name="Obille A."/>
            <person name="Becker A."/>
            <person name="Abrahante J.E."/>
            <person name="Garbe J."/>
            <person name="Badalamenti J.P."/>
            <person name="Herman A."/>
            <person name="Mangelson H."/>
            <person name="Liachko I."/>
            <person name="Sullivan S."/>
            <person name="Sone E.D."/>
            <person name="Koren S."/>
            <person name="Silverstein K.A.T."/>
            <person name="Beckman K.B."/>
            <person name="Gohl D.M."/>
        </authorList>
    </citation>
    <scope>NUCLEOTIDE SEQUENCE</scope>
    <source>
        <strain evidence="1">Duluth1</strain>
        <tissue evidence="1">Whole animal</tissue>
    </source>
</reference>
<sequence>MKYVASVSPAKPVHPADLDGATLSATEAKKPGQRLRRIRLRSVEFVWHTNHFCMRWFPNICHKCDGILMTPKQLMQLMQLMHLQADINYREHVQL</sequence>
<evidence type="ECO:0000313" key="2">
    <source>
        <dbReference type="Proteomes" id="UP000828390"/>
    </source>
</evidence>
<evidence type="ECO:0000313" key="1">
    <source>
        <dbReference type="EMBL" id="KAH3840428.1"/>
    </source>
</evidence>
<organism evidence="1 2">
    <name type="scientific">Dreissena polymorpha</name>
    <name type="common">Zebra mussel</name>
    <name type="synonym">Mytilus polymorpha</name>
    <dbReference type="NCBI Taxonomy" id="45954"/>
    <lineage>
        <taxon>Eukaryota</taxon>
        <taxon>Metazoa</taxon>
        <taxon>Spiralia</taxon>
        <taxon>Lophotrochozoa</taxon>
        <taxon>Mollusca</taxon>
        <taxon>Bivalvia</taxon>
        <taxon>Autobranchia</taxon>
        <taxon>Heteroconchia</taxon>
        <taxon>Euheterodonta</taxon>
        <taxon>Imparidentia</taxon>
        <taxon>Neoheterodontei</taxon>
        <taxon>Myida</taxon>
        <taxon>Dreissenoidea</taxon>
        <taxon>Dreissenidae</taxon>
        <taxon>Dreissena</taxon>
    </lineage>
</organism>
<dbReference type="AlphaFoldDB" id="A0A9D4KI98"/>